<dbReference type="GO" id="GO:0005634">
    <property type="term" value="C:nucleus"/>
    <property type="evidence" value="ECO:0000318"/>
    <property type="project" value="GO_Central"/>
</dbReference>
<reference evidence="4" key="1">
    <citation type="journal article" date="2002" name="Science">
        <title>The draft genome of Ciona intestinalis: insights into chordate and vertebrate origins.</title>
        <authorList>
            <person name="Dehal P."/>
            <person name="Satou Y."/>
            <person name="Campbell R.K."/>
            <person name="Chapman J."/>
            <person name="Degnan B."/>
            <person name="De Tomaso A."/>
            <person name="Davidson B."/>
            <person name="Di Gregorio A."/>
            <person name="Gelpke M."/>
            <person name="Goodstein D.M."/>
            <person name="Harafuji N."/>
            <person name="Hastings K.E."/>
            <person name="Ho I."/>
            <person name="Hotta K."/>
            <person name="Huang W."/>
            <person name="Kawashima T."/>
            <person name="Lemaire P."/>
            <person name="Martinez D."/>
            <person name="Meinertzhagen I.A."/>
            <person name="Necula S."/>
            <person name="Nonaka M."/>
            <person name="Putnam N."/>
            <person name="Rash S."/>
            <person name="Saiga H."/>
            <person name="Satake M."/>
            <person name="Terry A."/>
            <person name="Yamada L."/>
            <person name="Wang H.G."/>
            <person name="Awazu S."/>
            <person name="Azumi K."/>
            <person name="Boore J."/>
            <person name="Branno M."/>
            <person name="Chin-Bow S."/>
            <person name="DeSantis R."/>
            <person name="Doyle S."/>
            <person name="Francino P."/>
            <person name="Keys D.N."/>
            <person name="Haga S."/>
            <person name="Hayashi H."/>
            <person name="Hino K."/>
            <person name="Imai K.S."/>
            <person name="Inaba K."/>
            <person name="Kano S."/>
            <person name="Kobayashi K."/>
            <person name="Kobayashi M."/>
            <person name="Lee B.I."/>
            <person name="Makabe K.W."/>
            <person name="Manohar C."/>
            <person name="Matassi G."/>
            <person name="Medina M."/>
            <person name="Mochizuki Y."/>
            <person name="Mount S."/>
            <person name="Morishita T."/>
            <person name="Miura S."/>
            <person name="Nakayama A."/>
            <person name="Nishizaka S."/>
            <person name="Nomoto H."/>
            <person name="Ohta F."/>
            <person name="Oishi K."/>
            <person name="Rigoutsos I."/>
            <person name="Sano M."/>
            <person name="Sasaki A."/>
            <person name="Sasakura Y."/>
            <person name="Shoguchi E."/>
            <person name="Shin-i T."/>
            <person name="Spagnuolo A."/>
            <person name="Stainier D."/>
            <person name="Suzuki M.M."/>
            <person name="Tassy O."/>
            <person name="Takatori N."/>
            <person name="Tokuoka M."/>
            <person name="Yagi K."/>
            <person name="Yoshizaki F."/>
            <person name="Wada S."/>
            <person name="Zhang C."/>
            <person name="Hyatt P.D."/>
            <person name="Larimer F."/>
            <person name="Detter C."/>
            <person name="Doggett N."/>
            <person name="Glavina T."/>
            <person name="Hawkins T."/>
            <person name="Richardson P."/>
            <person name="Lucas S."/>
            <person name="Kohara Y."/>
            <person name="Levine M."/>
            <person name="Satoh N."/>
            <person name="Rokhsar D.S."/>
        </authorList>
    </citation>
    <scope>NUCLEOTIDE SEQUENCE [LARGE SCALE GENOMIC DNA]</scope>
</reference>
<dbReference type="Pfam" id="PF10545">
    <property type="entry name" value="MADF_DNA_bdg"/>
    <property type="match status" value="1"/>
</dbReference>
<evidence type="ECO:0000259" key="2">
    <source>
        <dbReference type="PROSITE" id="PS51029"/>
    </source>
</evidence>
<dbReference type="Proteomes" id="UP000008144">
    <property type="component" value="Chromosome 1"/>
</dbReference>
<sequence length="227" mass="26382">MMKGDHGFNVNFVKMIERHEVLYNPFSEQYNNREIQTEAWLAIAQESNESVQTCKERWVNLRASFCRHLRNQKNGSAQGRKPYYLADHMQFLIPFTRSQPIQDEEDSFSRHSPRPTMLDSNEFDFSQPVQRYPAADLEIEVIEASAPWNSNFGKQSSTSRLYEKTSPPPSTVPKIEDDKPLVFNKFSQSRGNKKRKQHTQEFPDNGSYSFQANPNTFTMTNEDDADV</sequence>
<name>F6U4S4_CIOIN</name>
<proteinExistence type="predicted"/>
<accession>F6U4S4</accession>
<dbReference type="Ensembl" id="ENSCINT00000023770.2">
    <property type="protein sequence ID" value="ENSCINP00000023524.2"/>
    <property type="gene ID" value="ENSCING00000012658.2"/>
</dbReference>
<feature type="domain" description="MADF" evidence="2">
    <location>
        <begin position="11"/>
        <end position="97"/>
    </location>
</feature>
<dbReference type="OMA" id="RASFCRH"/>
<protein>
    <recommendedName>
        <fullName evidence="2">MADF domain-containing protein</fullName>
    </recommendedName>
</protein>
<reference evidence="3" key="4">
    <citation type="submission" date="2025-09" db="UniProtKB">
        <authorList>
            <consortium name="Ensembl"/>
        </authorList>
    </citation>
    <scope>IDENTIFICATION</scope>
</reference>
<dbReference type="PANTHER" id="PTHR12243">
    <property type="entry name" value="MADF DOMAIN TRANSCRIPTION FACTOR"/>
    <property type="match status" value="1"/>
</dbReference>
<evidence type="ECO:0000313" key="3">
    <source>
        <dbReference type="Ensembl" id="ENSCINP00000023524.2"/>
    </source>
</evidence>
<dbReference type="GO" id="GO:0006357">
    <property type="term" value="P:regulation of transcription by RNA polymerase II"/>
    <property type="evidence" value="ECO:0000318"/>
    <property type="project" value="GO_Central"/>
</dbReference>
<reference evidence="3" key="3">
    <citation type="submission" date="2025-08" db="UniProtKB">
        <authorList>
            <consortium name="Ensembl"/>
        </authorList>
    </citation>
    <scope>IDENTIFICATION</scope>
</reference>
<feature type="compositionally biased region" description="Polar residues" evidence="1">
    <location>
        <begin position="149"/>
        <end position="160"/>
    </location>
</feature>
<dbReference type="InParanoid" id="F6U4S4"/>
<dbReference type="InterPro" id="IPR039353">
    <property type="entry name" value="TF_Adf1"/>
</dbReference>
<feature type="region of interest" description="Disordered" evidence="1">
    <location>
        <begin position="149"/>
        <end position="227"/>
    </location>
</feature>
<dbReference type="PROSITE" id="PS51029">
    <property type="entry name" value="MADF"/>
    <property type="match status" value="1"/>
</dbReference>
<evidence type="ECO:0000313" key="4">
    <source>
        <dbReference type="Proteomes" id="UP000008144"/>
    </source>
</evidence>
<dbReference type="EMBL" id="EAAA01000322">
    <property type="status" value="NOT_ANNOTATED_CDS"/>
    <property type="molecule type" value="Genomic_DNA"/>
</dbReference>
<reference evidence="3" key="2">
    <citation type="journal article" date="2008" name="Genome Biol.">
        <title>Improved genome assembly and evidence-based global gene model set for the chordate Ciona intestinalis: new insight into intron and operon populations.</title>
        <authorList>
            <person name="Satou Y."/>
            <person name="Mineta K."/>
            <person name="Ogasawara M."/>
            <person name="Sasakura Y."/>
            <person name="Shoguchi E."/>
            <person name="Ueno K."/>
            <person name="Yamada L."/>
            <person name="Matsumoto J."/>
            <person name="Wasserscheid J."/>
            <person name="Dewar K."/>
            <person name="Wiley G.B."/>
            <person name="Macmil S.L."/>
            <person name="Roe B.A."/>
            <person name="Zeller R.W."/>
            <person name="Hastings K.E."/>
            <person name="Lemaire P."/>
            <person name="Lindquist E."/>
            <person name="Endo T."/>
            <person name="Hotta K."/>
            <person name="Inaba K."/>
        </authorList>
    </citation>
    <scope>NUCLEOTIDE SEQUENCE [LARGE SCALE GENOMIC DNA]</scope>
    <source>
        <strain evidence="3">wild type</strain>
    </source>
</reference>
<feature type="compositionally biased region" description="Polar residues" evidence="1">
    <location>
        <begin position="200"/>
        <end position="220"/>
    </location>
</feature>
<keyword evidence="4" id="KW-1185">Reference proteome</keyword>
<dbReference type="HOGENOM" id="CLU_106530_0_0_1"/>
<dbReference type="PANTHER" id="PTHR12243:SF60">
    <property type="entry name" value="SI:CH211-15D5.12-RELATED"/>
    <property type="match status" value="1"/>
</dbReference>
<dbReference type="InterPro" id="IPR006578">
    <property type="entry name" value="MADF-dom"/>
</dbReference>
<dbReference type="AlphaFoldDB" id="F6U4S4"/>
<dbReference type="GeneTree" id="ENSGT00530000065266"/>
<dbReference type="GO" id="GO:0005667">
    <property type="term" value="C:transcription regulator complex"/>
    <property type="evidence" value="ECO:0000318"/>
    <property type="project" value="GO_Central"/>
</dbReference>
<organism evidence="3 4">
    <name type="scientific">Ciona intestinalis</name>
    <name type="common">Transparent sea squirt</name>
    <name type="synonym">Ascidia intestinalis</name>
    <dbReference type="NCBI Taxonomy" id="7719"/>
    <lineage>
        <taxon>Eukaryota</taxon>
        <taxon>Metazoa</taxon>
        <taxon>Chordata</taxon>
        <taxon>Tunicata</taxon>
        <taxon>Ascidiacea</taxon>
        <taxon>Phlebobranchia</taxon>
        <taxon>Cionidae</taxon>
        <taxon>Ciona</taxon>
    </lineage>
</organism>
<evidence type="ECO:0000256" key="1">
    <source>
        <dbReference type="SAM" id="MobiDB-lite"/>
    </source>
</evidence>
<dbReference type="SMART" id="SM00595">
    <property type="entry name" value="MADF"/>
    <property type="match status" value="1"/>
</dbReference>